<dbReference type="Proteomes" id="UP000178186">
    <property type="component" value="Unassembled WGS sequence"/>
</dbReference>
<protein>
    <submittedName>
        <fullName evidence="1">Uncharacterized protein</fullName>
    </submittedName>
</protein>
<organism evidence="1 2">
    <name type="scientific">Candidatus Ryanbacteria bacterium RIFCSPLOWO2_02_FULL_45_11c</name>
    <dbReference type="NCBI Taxonomy" id="1802128"/>
    <lineage>
        <taxon>Bacteria</taxon>
        <taxon>Candidatus Ryaniibacteriota</taxon>
    </lineage>
</organism>
<dbReference type="EMBL" id="MHNY01000035">
    <property type="protein sequence ID" value="OGZ54904.1"/>
    <property type="molecule type" value="Genomic_DNA"/>
</dbReference>
<name>A0A1G2GXH3_9BACT</name>
<reference evidence="1 2" key="1">
    <citation type="journal article" date="2016" name="Nat. Commun.">
        <title>Thousands of microbial genomes shed light on interconnected biogeochemical processes in an aquifer system.</title>
        <authorList>
            <person name="Anantharaman K."/>
            <person name="Brown C.T."/>
            <person name="Hug L.A."/>
            <person name="Sharon I."/>
            <person name="Castelle C.J."/>
            <person name="Probst A.J."/>
            <person name="Thomas B.C."/>
            <person name="Singh A."/>
            <person name="Wilkins M.J."/>
            <person name="Karaoz U."/>
            <person name="Brodie E.L."/>
            <person name="Williams K.H."/>
            <person name="Hubbard S.S."/>
            <person name="Banfield J.F."/>
        </authorList>
    </citation>
    <scope>NUCLEOTIDE SEQUENCE [LARGE SCALE GENOMIC DNA]</scope>
</reference>
<evidence type="ECO:0000313" key="2">
    <source>
        <dbReference type="Proteomes" id="UP000178186"/>
    </source>
</evidence>
<accession>A0A1G2GXH3</accession>
<sequence>MSQYPFLLKEQAFTLRRCGFSVKEIAQELKIAQSTSSLWVRDIVLNNVAIKRLKKRRLFGYYKAASHWISKASQEENLFRVSARDIITHTSRDSNQFALYAALLFWCEGGKREKSSLRIINSDPVFIKVFLKLLRNAFDIDEHKFRVQLHIHEYHNDLKQKKYWSKITNVSIKQFRKSYLKPHTKKRERENYPGCATIIYHDASLVKKIKAIYKEFPEFIMGV</sequence>
<gene>
    <name evidence="1" type="ORF">A3H64_02065</name>
</gene>
<evidence type="ECO:0000313" key="1">
    <source>
        <dbReference type="EMBL" id="OGZ54904.1"/>
    </source>
</evidence>
<proteinExistence type="predicted"/>
<comment type="caution">
    <text evidence="1">The sequence shown here is derived from an EMBL/GenBank/DDBJ whole genome shotgun (WGS) entry which is preliminary data.</text>
</comment>
<dbReference type="AlphaFoldDB" id="A0A1G2GXH3"/>